<name>A0A2W5MYN6_RHOSU</name>
<sequence>MVQHMALGAFLQGFGHHQAGWRDPSTDPDSELTLDHYARMARTAERGLFDLVFLADVAGWRDWNRDTVQHLSRTAIFEPITLLSALAVSTRNIGLIATASTSYYEPFTVARMFNSIDRLSGGRAGWNLVTSTTEAEAQNFSREHQIPHAERYARAGEFAEVVRGLWDCWAEDAVVVDKESGNYLNPARVRELNHKGPYFQVRGPMNMARAVQGTPLIVQAGSSEAGMDLAARTADLVFTAQPTLRAGQAFYADLKGRLAGYGRVPDSLRVLPGLVAIIGSTEAEAKEKAAALEQLVHHRVGIGQLRDLLGVDLTDHDPDGPLPEIPETEGGKSRRQILIDMARRDNLSIRQLYQKTAAARGFLAVTGTPEQVADAMELWFRNGAADGFNLMPPVMSRDLEDFVDHVVPVLRKRGLTRTEYTGATLRENLGLAKPASVYDPAG</sequence>
<keyword evidence="4 8" id="KW-0503">Monooxygenase</keyword>
<keyword evidence="1 6" id="KW-0285">Flavoprotein</keyword>
<dbReference type="GO" id="GO:0016705">
    <property type="term" value="F:oxidoreductase activity, acting on paired donors, with incorporation or reduction of molecular oxygen"/>
    <property type="evidence" value="ECO:0007669"/>
    <property type="project" value="InterPro"/>
</dbReference>
<feature type="domain" description="Luciferase-like" evidence="7">
    <location>
        <begin position="28"/>
        <end position="383"/>
    </location>
</feature>
<dbReference type="PANTHER" id="PTHR30011">
    <property type="entry name" value="ALKANESULFONATE MONOOXYGENASE-RELATED"/>
    <property type="match status" value="1"/>
</dbReference>
<keyword evidence="3" id="KW-0560">Oxidoreductase</keyword>
<dbReference type="SUPFAM" id="SSF51679">
    <property type="entry name" value="Bacterial luciferase-like"/>
    <property type="match status" value="1"/>
</dbReference>
<feature type="binding site" evidence="6">
    <location>
        <position position="223"/>
    </location>
    <ligand>
        <name>FMN</name>
        <dbReference type="ChEBI" id="CHEBI:58210"/>
    </ligand>
</feature>
<comment type="caution">
    <text evidence="8">The sequence shown here is derived from an EMBL/GenBank/DDBJ whole genome shotgun (WGS) entry which is preliminary data.</text>
</comment>
<keyword evidence="2 6" id="KW-0288">FMN</keyword>
<dbReference type="NCBIfam" id="TIGR03860">
    <property type="entry name" value="FMN_nitrolo"/>
    <property type="match status" value="1"/>
</dbReference>
<evidence type="ECO:0000259" key="7">
    <source>
        <dbReference type="Pfam" id="PF00296"/>
    </source>
</evidence>
<feature type="binding site" evidence="6">
    <location>
        <position position="152"/>
    </location>
    <ligand>
        <name>FMN</name>
        <dbReference type="ChEBI" id="CHEBI:58210"/>
    </ligand>
</feature>
<dbReference type="InterPro" id="IPR016215">
    <property type="entry name" value="NTA_MOA"/>
</dbReference>
<feature type="binding site" evidence="6">
    <location>
        <position position="56"/>
    </location>
    <ligand>
        <name>FMN</name>
        <dbReference type="ChEBI" id="CHEBI:58210"/>
    </ligand>
</feature>
<dbReference type="InterPro" id="IPR011251">
    <property type="entry name" value="Luciferase-like_dom"/>
</dbReference>
<evidence type="ECO:0000313" key="8">
    <source>
        <dbReference type="EMBL" id="PZQ45884.1"/>
    </source>
</evidence>
<evidence type="ECO:0000256" key="4">
    <source>
        <dbReference type="ARBA" id="ARBA00023033"/>
    </source>
</evidence>
<reference evidence="8 9" key="1">
    <citation type="submission" date="2017-08" db="EMBL/GenBank/DDBJ databases">
        <title>Infants hospitalized years apart are colonized by the same room-sourced microbial strains.</title>
        <authorList>
            <person name="Brooks B."/>
            <person name="Olm M.R."/>
            <person name="Firek B.A."/>
            <person name="Baker R."/>
            <person name="Thomas B.C."/>
            <person name="Morowitz M.J."/>
            <person name="Banfield J.F."/>
        </authorList>
    </citation>
    <scope>NUCLEOTIDE SEQUENCE [LARGE SCALE GENOMIC DNA]</scope>
    <source>
        <strain evidence="8">S2_005_002_R2_34</strain>
    </source>
</reference>
<feature type="binding site" evidence="6">
    <location>
        <position position="222"/>
    </location>
    <ligand>
        <name>FMN</name>
        <dbReference type="ChEBI" id="CHEBI:58210"/>
    </ligand>
</feature>
<accession>A0A2W5MYN6</accession>
<dbReference type="Proteomes" id="UP000249185">
    <property type="component" value="Unassembled WGS sequence"/>
</dbReference>
<dbReference type="Pfam" id="PF00296">
    <property type="entry name" value="Bac_luciferase"/>
    <property type="match status" value="1"/>
</dbReference>
<dbReference type="Gene3D" id="3.20.20.30">
    <property type="entry name" value="Luciferase-like domain"/>
    <property type="match status" value="1"/>
</dbReference>
<evidence type="ECO:0000256" key="2">
    <source>
        <dbReference type="ARBA" id="ARBA00022643"/>
    </source>
</evidence>
<proteinExistence type="inferred from homology"/>
<evidence type="ECO:0000313" key="9">
    <source>
        <dbReference type="Proteomes" id="UP000249185"/>
    </source>
</evidence>
<dbReference type="PIRSF" id="PIRSF000337">
    <property type="entry name" value="NTA_MOA"/>
    <property type="match status" value="1"/>
</dbReference>
<evidence type="ECO:0000256" key="1">
    <source>
        <dbReference type="ARBA" id="ARBA00022630"/>
    </source>
</evidence>
<dbReference type="PANTHER" id="PTHR30011:SF16">
    <property type="entry name" value="C2H2 FINGER DOMAIN TRANSCRIPTION FACTOR (EUROFUNG)-RELATED"/>
    <property type="match status" value="1"/>
</dbReference>
<evidence type="ECO:0000256" key="6">
    <source>
        <dbReference type="PIRSR" id="PIRSR000337-1"/>
    </source>
</evidence>
<dbReference type="AlphaFoldDB" id="A0A2W5MYN6"/>
<gene>
    <name evidence="8" type="ORF">DI556_21825</name>
</gene>
<dbReference type="GO" id="GO:0004497">
    <property type="term" value="F:monooxygenase activity"/>
    <property type="evidence" value="ECO:0007669"/>
    <property type="project" value="UniProtKB-KW"/>
</dbReference>
<dbReference type="EMBL" id="QFPW01000036">
    <property type="protein sequence ID" value="PZQ45884.1"/>
    <property type="molecule type" value="Genomic_DNA"/>
</dbReference>
<comment type="similarity">
    <text evidence="5">Belongs to the NtaA/SnaA/DszA monooxygenase family.</text>
</comment>
<protein>
    <submittedName>
        <fullName evidence="8">Nitrilotriacetate monooxygenase</fullName>
    </submittedName>
</protein>
<organism evidence="8 9">
    <name type="scientific">Rhodovulum sulfidophilum</name>
    <name type="common">Rhodobacter sulfidophilus</name>
    <dbReference type="NCBI Taxonomy" id="35806"/>
    <lineage>
        <taxon>Bacteria</taxon>
        <taxon>Pseudomonadati</taxon>
        <taxon>Pseudomonadota</taxon>
        <taxon>Alphaproteobacteria</taxon>
        <taxon>Rhodobacterales</taxon>
        <taxon>Paracoccaceae</taxon>
        <taxon>Rhodovulum</taxon>
    </lineage>
</organism>
<dbReference type="InterPro" id="IPR051260">
    <property type="entry name" value="Diverse_substr_monoxygenases"/>
</dbReference>
<feature type="binding site" evidence="6">
    <location>
        <position position="148"/>
    </location>
    <ligand>
        <name>FMN</name>
        <dbReference type="ChEBI" id="CHEBI:58210"/>
    </ligand>
</feature>
<dbReference type="InterPro" id="IPR036661">
    <property type="entry name" value="Luciferase-like_sf"/>
</dbReference>
<evidence type="ECO:0000256" key="5">
    <source>
        <dbReference type="ARBA" id="ARBA00033748"/>
    </source>
</evidence>
<dbReference type="CDD" id="cd01095">
    <property type="entry name" value="Nitrilotriacetate_monoxgenase"/>
    <property type="match status" value="1"/>
</dbReference>
<feature type="binding site" evidence="6">
    <location>
        <position position="98"/>
    </location>
    <ligand>
        <name>FMN</name>
        <dbReference type="ChEBI" id="CHEBI:58210"/>
    </ligand>
</feature>
<evidence type="ECO:0000256" key="3">
    <source>
        <dbReference type="ARBA" id="ARBA00023002"/>
    </source>
</evidence>